<protein>
    <submittedName>
        <fullName evidence="2">Nucleotidyltransferase domain-containing protein</fullName>
    </submittedName>
</protein>
<dbReference type="GO" id="GO:0016779">
    <property type="term" value="F:nucleotidyltransferase activity"/>
    <property type="evidence" value="ECO:0007669"/>
    <property type="project" value="InterPro"/>
</dbReference>
<reference evidence="3" key="2">
    <citation type="submission" date="2020-03" db="EMBL/GenBank/DDBJ databases">
        <title>Complete Genome Sequences of Extremely Thermoacidophilic, Metal-Mobilizing Type-Strain Members of the Archaeal Family Sulfolobaceae: Acidianus brierleyi DSM-1651T, Acidianus sulfidivorans DSM-18786T, Metallosphaera hakonensis DSM-7519T, and Metallosphaera prunae DSM-10039T.</title>
        <authorList>
            <person name="Counts J.A."/>
            <person name="Kelly R.M."/>
        </authorList>
    </citation>
    <scope>NUCLEOTIDE SEQUENCE [LARGE SCALE GENOMIC DNA]</scope>
    <source>
        <strain evidence="3">HO1-1</strain>
    </source>
</reference>
<reference evidence="3" key="3">
    <citation type="submission" date="2020-03" db="EMBL/GenBank/DDBJ databases">
        <title>Sequencing and Assembly of Multiple Reported Metal-Biooxidizing Members of the Extremely Thermoacidophilic Archaeal Family Sulfolobaceae.</title>
        <authorList>
            <person name="Counts J.A."/>
            <person name="Kelly R.M."/>
        </authorList>
    </citation>
    <scope>NUCLEOTIDE SEQUENCE [LARGE SCALE GENOMIC DNA]</scope>
    <source>
        <strain evidence="3">HO1-1</strain>
    </source>
</reference>
<evidence type="ECO:0000313" key="3">
    <source>
        <dbReference type="Proteomes" id="UP000247586"/>
    </source>
</evidence>
<dbReference type="Pfam" id="PF01909">
    <property type="entry name" value="NTP_transf_2"/>
    <property type="match status" value="1"/>
</dbReference>
<sequence length="155" mass="18283">MDEEIVNAFLKIYGDDLVSLVLFGSYARGEQRKDSDIDLLVVLRKIDDRYEVFKKFFNVEKILDSTLYTKLREKGYDPYISPVFLDVNQATVFRPLYIDIVFDAKLLFDRDNTMKNTFERVRKKLDQLGAKRERLGRIYYVTLSNVKPGEVITYE</sequence>
<dbReference type="STRING" id="1293036.GCA_001315825_02149"/>
<keyword evidence="2" id="KW-0808">Transferase</keyword>
<evidence type="ECO:0000313" key="2">
    <source>
        <dbReference type="EMBL" id="AWR99183.1"/>
    </source>
</evidence>
<keyword evidence="3" id="KW-1185">Reference proteome</keyword>
<dbReference type="EMBL" id="CP029287">
    <property type="protein sequence ID" value="AWR99183.1"/>
    <property type="molecule type" value="Genomic_DNA"/>
</dbReference>
<dbReference type="PANTHER" id="PTHR33933:SF1">
    <property type="entry name" value="PROTEIN ADENYLYLTRANSFERASE MNTA-RELATED"/>
    <property type="match status" value="1"/>
</dbReference>
<dbReference type="SUPFAM" id="SSF81301">
    <property type="entry name" value="Nucleotidyltransferase"/>
    <property type="match status" value="1"/>
</dbReference>
<feature type="domain" description="Polymerase nucleotidyl transferase" evidence="1">
    <location>
        <begin position="4"/>
        <end position="56"/>
    </location>
</feature>
<dbReference type="Gene3D" id="3.30.460.10">
    <property type="entry name" value="Beta Polymerase, domain 2"/>
    <property type="match status" value="1"/>
</dbReference>
<dbReference type="AlphaFoldDB" id="A0A2U9IT93"/>
<dbReference type="InterPro" id="IPR043519">
    <property type="entry name" value="NT_sf"/>
</dbReference>
<gene>
    <name evidence="2" type="ORF">DFR87_05135</name>
</gene>
<dbReference type="Proteomes" id="UP000247586">
    <property type="component" value="Chromosome"/>
</dbReference>
<reference evidence="2 3" key="1">
    <citation type="submission" date="2018-05" db="EMBL/GenBank/DDBJ databases">
        <title>Complete Genome Sequences of Extremely Thermoacidophilic, Metal-Mobilizing Type-Strain Members of the Archaeal Family Sulfolobaceae: Acidianus brierleyi DSM-1651T, Acidianus sulfidivorans DSM-18786T, Metallosphaera hakonensis DSM-7519T, and Metallosphaera prunae DSM-10039T.</title>
        <authorList>
            <person name="Counts J.A."/>
            <person name="Kelly R.M."/>
        </authorList>
    </citation>
    <scope>NUCLEOTIDE SEQUENCE [LARGE SCALE GENOMIC DNA]</scope>
    <source>
        <strain evidence="2 3">HO1-1</strain>
    </source>
</reference>
<dbReference type="InterPro" id="IPR052548">
    <property type="entry name" value="Type_VII_TA_antitoxin"/>
</dbReference>
<dbReference type="PANTHER" id="PTHR33933">
    <property type="entry name" value="NUCLEOTIDYLTRANSFERASE"/>
    <property type="match status" value="1"/>
</dbReference>
<organism evidence="2 3">
    <name type="scientific">Metallosphaera hakonensis JCM 8857 = DSM 7519</name>
    <dbReference type="NCBI Taxonomy" id="1293036"/>
    <lineage>
        <taxon>Archaea</taxon>
        <taxon>Thermoproteota</taxon>
        <taxon>Thermoprotei</taxon>
        <taxon>Sulfolobales</taxon>
        <taxon>Sulfolobaceae</taxon>
        <taxon>Metallosphaera</taxon>
    </lineage>
</organism>
<dbReference type="OrthoDB" id="9287at2157"/>
<evidence type="ECO:0000259" key="1">
    <source>
        <dbReference type="Pfam" id="PF01909"/>
    </source>
</evidence>
<dbReference type="KEGG" id="mhk:DFR87_05135"/>
<accession>A0A2U9IT93</accession>
<dbReference type="CDD" id="cd05403">
    <property type="entry name" value="NT_KNTase_like"/>
    <property type="match status" value="1"/>
</dbReference>
<proteinExistence type="predicted"/>
<name>A0A2U9IT93_9CREN</name>
<dbReference type="GeneID" id="36834703"/>
<dbReference type="InterPro" id="IPR002934">
    <property type="entry name" value="Polymerase_NTP_transf_dom"/>
</dbReference>
<dbReference type="RefSeq" id="WP_110369044.1">
    <property type="nucleotide sequence ID" value="NZ_CP029287.2"/>
</dbReference>